<comment type="caution">
    <text evidence="1">The sequence shown here is derived from an EMBL/GenBank/DDBJ whole genome shotgun (WGS) entry which is preliminary data.</text>
</comment>
<keyword evidence="2" id="KW-1185">Reference proteome</keyword>
<name>A0A8X6RD16_TRICX</name>
<dbReference type="EMBL" id="BMAU01021094">
    <property type="protein sequence ID" value="GFX90349.1"/>
    <property type="molecule type" value="Genomic_DNA"/>
</dbReference>
<sequence>MQLSHIIQPRITDEKKKSRMNVVCYYLKNNPLRGRDPQVQELLCFKEDGWKNEWCIVSSSVIIRLVNEVSFAPSDWPIKRLSAPVGG</sequence>
<evidence type="ECO:0000313" key="1">
    <source>
        <dbReference type="EMBL" id="GFX90349.1"/>
    </source>
</evidence>
<gene>
    <name evidence="1" type="ORF">TNCV_3849241</name>
</gene>
<evidence type="ECO:0000313" key="2">
    <source>
        <dbReference type="Proteomes" id="UP000887159"/>
    </source>
</evidence>
<dbReference type="Proteomes" id="UP000887159">
    <property type="component" value="Unassembled WGS sequence"/>
</dbReference>
<dbReference type="AlphaFoldDB" id="A0A8X6RD16"/>
<proteinExistence type="predicted"/>
<protein>
    <submittedName>
        <fullName evidence="1">Uncharacterized protein</fullName>
    </submittedName>
</protein>
<reference evidence="1" key="1">
    <citation type="submission" date="2020-08" db="EMBL/GenBank/DDBJ databases">
        <title>Multicomponent nature underlies the extraordinary mechanical properties of spider dragline silk.</title>
        <authorList>
            <person name="Kono N."/>
            <person name="Nakamura H."/>
            <person name="Mori M."/>
            <person name="Yoshida Y."/>
            <person name="Ohtoshi R."/>
            <person name="Malay A.D."/>
            <person name="Moran D.A.P."/>
            <person name="Tomita M."/>
            <person name="Numata K."/>
            <person name="Arakawa K."/>
        </authorList>
    </citation>
    <scope>NUCLEOTIDE SEQUENCE</scope>
</reference>
<organism evidence="1 2">
    <name type="scientific">Trichonephila clavipes</name>
    <name type="common">Golden silk orbweaver</name>
    <name type="synonym">Nephila clavipes</name>
    <dbReference type="NCBI Taxonomy" id="2585209"/>
    <lineage>
        <taxon>Eukaryota</taxon>
        <taxon>Metazoa</taxon>
        <taxon>Ecdysozoa</taxon>
        <taxon>Arthropoda</taxon>
        <taxon>Chelicerata</taxon>
        <taxon>Arachnida</taxon>
        <taxon>Araneae</taxon>
        <taxon>Araneomorphae</taxon>
        <taxon>Entelegynae</taxon>
        <taxon>Araneoidea</taxon>
        <taxon>Nephilidae</taxon>
        <taxon>Trichonephila</taxon>
    </lineage>
</organism>
<accession>A0A8X6RD16</accession>